<dbReference type="Pfam" id="PF13787">
    <property type="entry name" value="HXXEE"/>
    <property type="match status" value="1"/>
</dbReference>
<dbReference type="EMBL" id="JADKNH010000001">
    <property type="protein sequence ID" value="MBF4691875.1"/>
    <property type="molecule type" value="Genomic_DNA"/>
</dbReference>
<feature type="transmembrane region" description="Helical" evidence="1">
    <location>
        <begin position="105"/>
        <end position="127"/>
    </location>
</feature>
<sequence>MTIETLIWMLPLIFIVHDFEEIILIKTWKNKNQDLFLAPTGFKPYDHFKSQEKFSMAVLEELILFIGVAFYTVISQNYLVWIGTFFAVTFHYIPHFIFCFHVKRFVPGAFTALLALPVSIWILIAVIQRTHYNAFELVASCIICLLVFMLNLKGIQHVMSQ</sequence>
<dbReference type="Proteomes" id="UP000614200">
    <property type="component" value="Unassembled WGS sequence"/>
</dbReference>
<evidence type="ECO:0000313" key="2">
    <source>
        <dbReference type="EMBL" id="MBF4691875.1"/>
    </source>
</evidence>
<feature type="transmembrane region" description="Helical" evidence="1">
    <location>
        <begin position="78"/>
        <end position="98"/>
    </location>
</feature>
<keyword evidence="1" id="KW-0812">Transmembrane</keyword>
<name>A0ABR9ZPM1_9FIRM</name>
<dbReference type="RefSeq" id="WP_194700105.1">
    <property type="nucleotide sequence ID" value="NZ_JADKNH010000001.1"/>
</dbReference>
<accession>A0ABR9ZPM1</accession>
<organism evidence="2 3">
    <name type="scientific">Fusibacter ferrireducens</name>
    <dbReference type="NCBI Taxonomy" id="2785058"/>
    <lineage>
        <taxon>Bacteria</taxon>
        <taxon>Bacillati</taxon>
        <taxon>Bacillota</taxon>
        <taxon>Clostridia</taxon>
        <taxon>Eubacteriales</taxon>
        <taxon>Eubacteriales Family XII. Incertae Sedis</taxon>
        <taxon>Fusibacter</taxon>
    </lineage>
</organism>
<reference evidence="2 3" key="1">
    <citation type="submission" date="2020-11" db="EMBL/GenBank/DDBJ databases">
        <title>Fusibacter basophilias sp. nov.</title>
        <authorList>
            <person name="Qiu D."/>
        </authorList>
    </citation>
    <scope>NUCLEOTIDE SEQUENCE [LARGE SCALE GENOMIC DNA]</scope>
    <source>
        <strain evidence="2 3">Q10-2</strain>
    </source>
</reference>
<gene>
    <name evidence="2" type="ORF">ISU02_02030</name>
</gene>
<protein>
    <submittedName>
        <fullName evidence="2">HXXEE domain-containing protein</fullName>
    </submittedName>
</protein>
<keyword evidence="1" id="KW-0472">Membrane</keyword>
<dbReference type="InterPro" id="IPR025671">
    <property type="entry name" value="HXXEE"/>
</dbReference>
<evidence type="ECO:0000313" key="3">
    <source>
        <dbReference type="Proteomes" id="UP000614200"/>
    </source>
</evidence>
<comment type="caution">
    <text evidence="2">The sequence shown here is derived from an EMBL/GenBank/DDBJ whole genome shotgun (WGS) entry which is preliminary data.</text>
</comment>
<feature type="transmembrane region" description="Helical" evidence="1">
    <location>
        <begin position="54"/>
        <end position="72"/>
    </location>
</feature>
<keyword evidence="3" id="KW-1185">Reference proteome</keyword>
<keyword evidence="1" id="KW-1133">Transmembrane helix</keyword>
<evidence type="ECO:0000256" key="1">
    <source>
        <dbReference type="SAM" id="Phobius"/>
    </source>
</evidence>
<proteinExistence type="predicted"/>
<feature type="transmembrane region" description="Helical" evidence="1">
    <location>
        <begin position="133"/>
        <end position="152"/>
    </location>
</feature>